<dbReference type="PANTHER" id="PTHR11690">
    <property type="entry name" value="AMILORIDE-SENSITIVE SODIUM CHANNEL-RELATED"/>
    <property type="match status" value="1"/>
</dbReference>
<name>A0ABR1BT05_NECAM</name>
<keyword evidence="4 13" id="KW-0894">Sodium channel</keyword>
<evidence type="ECO:0000256" key="11">
    <source>
        <dbReference type="ARBA" id="ARBA00023201"/>
    </source>
</evidence>
<organism evidence="16 17">
    <name type="scientific">Necator americanus</name>
    <name type="common">Human hookworm</name>
    <dbReference type="NCBI Taxonomy" id="51031"/>
    <lineage>
        <taxon>Eukaryota</taxon>
        <taxon>Metazoa</taxon>
        <taxon>Ecdysozoa</taxon>
        <taxon>Nematoda</taxon>
        <taxon>Chromadorea</taxon>
        <taxon>Rhabditida</taxon>
        <taxon>Rhabditina</taxon>
        <taxon>Rhabditomorpha</taxon>
        <taxon>Strongyloidea</taxon>
        <taxon>Ancylostomatidae</taxon>
        <taxon>Bunostominae</taxon>
        <taxon>Necator</taxon>
    </lineage>
</organism>
<keyword evidence="10" id="KW-0325">Glycoprotein</keyword>
<evidence type="ECO:0000256" key="14">
    <source>
        <dbReference type="SAM" id="MobiDB-lite"/>
    </source>
</evidence>
<keyword evidence="3 13" id="KW-0813">Transport</keyword>
<comment type="subcellular location">
    <subcellularLocation>
        <location evidence="1">Membrane</location>
        <topology evidence="1">Multi-pass membrane protein</topology>
    </subcellularLocation>
</comment>
<evidence type="ECO:0000256" key="3">
    <source>
        <dbReference type="ARBA" id="ARBA00022448"/>
    </source>
</evidence>
<feature type="region of interest" description="Disordered" evidence="14">
    <location>
        <begin position="515"/>
        <end position="549"/>
    </location>
</feature>
<keyword evidence="9 15" id="KW-0472">Membrane</keyword>
<evidence type="ECO:0000256" key="1">
    <source>
        <dbReference type="ARBA" id="ARBA00004141"/>
    </source>
</evidence>
<evidence type="ECO:0000313" key="17">
    <source>
        <dbReference type="Proteomes" id="UP001303046"/>
    </source>
</evidence>
<evidence type="ECO:0000256" key="13">
    <source>
        <dbReference type="RuleBase" id="RU000679"/>
    </source>
</evidence>
<keyword evidence="7" id="KW-0915">Sodium</keyword>
<gene>
    <name evidence="16" type="primary">Necator_chrI.g2342</name>
    <name evidence="16" type="ORF">RB195_006215</name>
</gene>
<evidence type="ECO:0000256" key="8">
    <source>
        <dbReference type="ARBA" id="ARBA00023065"/>
    </source>
</evidence>
<evidence type="ECO:0000256" key="15">
    <source>
        <dbReference type="SAM" id="Phobius"/>
    </source>
</evidence>
<feature type="transmembrane region" description="Helical" evidence="15">
    <location>
        <begin position="32"/>
        <end position="52"/>
    </location>
</feature>
<dbReference type="InterPro" id="IPR001873">
    <property type="entry name" value="ENaC"/>
</dbReference>
<keyword evidence="6 15" id="KW-1133">Transmembrane helix</keyword>
<evidence type="ECO:0000256" key="7">
    <source>
        <dbReference type="ARBA" id="ARBA00023053"/>
    </source>
</evidence>
<evidence type="ECO:0000256" key="6">
    <source>
        <dbReference type="ARBA" id="ARBA00022989"/>
    </source>
</evidence>
<dbReference type="Pfam" id="PF00858">
    <property type="entry name" value="ASC"/>
    <property type="match status" value="1"/>
</dbReference>
<dbReference type="Proteomes" id="UP001303046">
    <property type="component" value="Unassembled WGS sequence"/>
</dbReference>
<keyword evidence="11 13" id="KW-0739">Sodium transport</keyword>
<evidence type="ECO:0000256" key="12">
    <source>
        <dbReference type="ARBA" id="ARBA00023303"/>
    </source>
</evidence>
<evidence type="ECO:0000256" key="4">
    <source>
        <dbReference type="ARBA" id="ARBA00022461"/>
    </source>
</evidence>
<comment type="similarity">
    <text evidence="2 13">Belongs to the amiloride-sensitive sodium channel (TC 1.A.6) family.</text>
</comment>
<reference evidence="16 17" key="1">
    <citation type="submission" date="2023-08" db="EMBL/GenBank/DDBJ databases">
        <title>A Necator americanus chromosomal reference genome.</title>
        <authorList>
            <person name="Ilik V."/>
            <person name="Petrzelkova K.J."/>
            <person name="Pardy F."/>
            <person name="Fuh T."/>
            <person name="Niatou-Singa F.S."/>
            <person name="Gouil Q."/>
            <person name="Baker L."/>
            <person name="Ritchie M.E."/>
            <person name="Jex A.R."/>
            <person name="Gazzola D."/>
            <person name="Li H."/>
            <person name="Toshio Fujiwara R."/>
            <person name="Zhan B."/>
            <person name="Aroian R.V."/>
            <person name="Pafco B."/>
            <person name="Schwarz E.M."/>
        </authorList>
    </citation>
    <scope>NUCLEOTIDE SEQUENCE [LARGE SCALE GENOMIC DNA]</scope>
    <source>
        <strain evidence="16 17">Aroian</strain>
        <tissue evidence="16">Whole animal</tissue>
    </source>
</reference>
<dbReference type="PANTHER" id="PTHR11690:SF269">
    <property type="entry name" value="DEGENERIN-LIKE PROTEIN ASIC-2"/>
    <property type="match status" value="1"/>
</dbReference>
<evidence type="ECO:0000256" key="5">
    <source>
        <dbReference type="ARBA" id="ARBA00022692"/>
    </source>
</evidence>
<dbReference type="Gene3D" id="2.60.470.10">
    <property type="entry name" value="Acid-sensing ion channels like domains"/>
    <property type="match status" value="1"/>
</dbReference>
<dbReference type="EMBL" id="JAVFWL010000001">
    <property type="protein sequence ID" value="KAK6729025.1"/>
    <property type="molecule type" value="Genomic_DNA"/>
</dbReference>
<evidence type="ECO:0000313" key="16">
    <source>
        <dbReference type="EMBL" id="KAK6729025.1"/>
    </source>
</evidence>
<feature type="compositionally biased region" description="Basic and acidic residues" evidence="14">
    <location>
        <begin position="515"/>
        <end position="528"/>
    </location>
</feature>
<evidence type="ECO:0000256" key="2">
    <source>
        <dbReference type="ARBA" id="ARBA00007193"/>
    </source>
</evidence>
<keyword evidence="5 13" id="KW-0812">Transmembrane</keyword>
<dbReference type="InterPro" id="IPR020903">
    <property type="entry name" value="ENaC_CS"/>
</dbReference>
<evidence type="ECO:0000256" key="9">
    <source>
        <dbReference type="ARBA" id="ARBA00023136"/>
    </source>
</evidence>
<protein>
    <recommendedName>
        <fullName evidence="18">Amiloride-sensitive sodium channel</fullName>
    </recommendedName>
</protein>
<keyword evidence="12 13" id="KW-0407">Ion channel</keyword>
<accession>A0ABR1BT05</accession>
<comment type="caution">
    <text evidence="16">The sequence shown here is derived from an EMBL/GenBank/DDBJ whole genome shotgun (WGS) entry which is preliminary data.</text>
</comment>
<dbReference type="PROSITE" id="PS01206">
    <property type="entry name" value="ASC"/>
    <property type="match status" value="1"/>
</dbReference>
<evidence type="ECO:0000256" key="10">
    <source>
        <dbReference type="ARBA" id="ARBA00023180"/>
    </source>
</evidence>
<dbReference type="PRINTS" id="PR01078">
    <property type="entry name" value="AMINACHANNEL"/>
</dbReference>
<proteinExistence type="inferred from homology"/>
<feature type="transmembrane region" description="Helical" evidence="15">
    <location>
        <begin position="461"/>
        <end position="485"/>
    </location>
</feature>
<feature type="compositionally biased region" description="Basic and acidic residues" evidence="14">
    <location>
        <begin position="538"/>
        <end position="549"/>
    </location>
</feature>
<keyword evidence="8 13" id="KW-0406">Ion transport</keyword>
<keyword evidence="17" id="KW-1185">Reference proteome</keyword>
<sequence>MGFLQILKDFANWSTVCGVPHIANAQTTKWRIFWSAIFICMVSMFIYELYIMTTKFLTFPVSVDTEIIFEEQQFPVVTVCNLNPYKLSKIYDNTNFNGIKVLMDNYKKAVTQSLSQSEENYGFYERMNLSYELDQRAREAMALEVAKLDQAFLPPALYTFDELITDCTFSGKKCSAADFTRFVDPIYGACYSFNEDSILTYSTNRAGTKFGLKLLITVSQEATTMVNDFLPTTSMAGARVAIHPRGVYPSLDNSGINAGVGYQTAIALTSTRTKRAKKPYGRCIDKESDTTNLYQDETYTLETCFFGCRQRYTVAKCGCANPRFRRTASDVWCDASKGNLDCLQSLRGDQASTENRNICPLTECSCNPPCLETAYFTTASIAKFPAENYFVATDNTRGVAGSCDDQNANFSGSPQLCRDWYANNALLLQVFFETLKYESYTEVPSYGISAVLNDLGGHAGLWLGLSVISVVEVCGLILLLLMYCLSCGKLKTRPDEEDMESDERIKDVEEVKKELDYADKHDKDKYGDEIDDDEEADEAPHREEHAKEK</sequence>
<evidence type="ECO:0008006" key="18">
    <source>
        <dbReference type="Google" id="ProtNLM"/>
    </source>
</evidence>
<dbReference type="Gene3D" id="1.10.287.770">
    <property type="entry name" value="YojJ-like"/>
    <property type="match status" value="1"/>
</dbReference>